<name>A0AAU2GZZ0_9ACTN</name>
<reference evidence="3" key="1">
    <citation type="submission" date="2022-10" db="EMBL/GenBank/DDBJ databases">
        <title>The complete genomes of actinobacterial strains from the NBC collection.</title>
        <authorList>
            <person name="Joergensen T.S."/>
            <person name="Alvarez Arevalo M."/>
            <person name="Sterndorff E.B."/>
            <person name="Faurdal D."/>
            <person name="Vuksanovic O."/>
            <person name="Mourched A.-S."/>
            <person name="Charusanti P."/>
            <person name="Shaw S."/>
            <person name="Blin K."/>
            <person name="Weber T."/>
        </authorList>
    </citation>
    <scope>NUCLEOTIDE SEQUENCE</scope>
    <source>
        <strain evidence="3">NBC_00060</strain>
    </source>
</reference>
<sequence>MNLRMIGIGAVVVFAVLLPLAASAGPAEEPDPTGAESSGGDPARADSTRAEAAGSGSADSVGPESVGTESGGPASGGRDSARSGGSGSEPDDAKQAPHARVGGASAEPAAHCGPELVSPDGVEAQTCVLTEGRDAWARTYYRNATGGRLRSVLTLMGPGGHTVQTNCAVGAGDQPGVCETPREPSKGKPGAYSAVAEFAGTGEEAPLLLRSGSNAADGAALNSAADAAR</sequence>
<keyword evidence="2" id="KW-0732">Signal</keyword>
<gene>
    <name evidence="3" type="ORF">OHV25_18145</name>
</gene>
<organism evidence="3">
    <name type="scientific">Streptomyces sp. NBC_00060</name>
    <dbReference type="NCBI Taxonomy" id="2975636"/>
    <lineage>
        <taxon>Bacteria</taxon>
        <taxon>Bacillati</taxon>
        <taxon>Actinomycetota</taxon>
        <taxon>Actinomycetes</taxon>
        <taxon>Kitasatosporales</taxon>
        <taxon>Streptomycetaceae</taxon>
        <taxon>Streptomyces</taxon>
    </lineage>
</organism>
<feature type="signal peptide" evidence="2">
    <location>
        <begin position="1"/>
        <end position="24"/>
    </location>
</feature>
<proteinExistence type="predicted"/>
<evidence type="ECO:0000256" key="2">
    <source>
        <dbReference type="SAM" id="SignalP"/>
    </source>
</evidence>
<feature type="region of interest" description="Disordered" evidence="1">
    <location>
        <begin position="24"/>
        <end position="119"/>
    </location>
</feature>
<evidence type="ECO:0000256" key="1">
    <source>
        <dbReference type="SAM" id="MobiDB-lite"/>
    </source>
</evidence>
<dbReference type="AlphaFoldDB" id="A0AAU2GZZ0"/>
<dbReference type="EMBL" id="CP108253">
    <property type="protein sequence ID" value="WTU41364.1"/>
    <property type="molecule type" value="Genomic_DNA"/>
</dbReference>
<evidence type="ECO:0000313" key="3">
    <source>
        <dbReference type="EMBL" id="WTU41364.1"/>
    </source>
</evidence>
<feature type="chain" id="PRO_5043311874" description="Secreted protein" evidence="2">
    <location>
        <begin position="25"/>
        <end position="229"/>
    </location>
</feature>
<accession>A0AAU2GZZ0</accession>
<protein>
    <recommendedName>
        <fullName evidence="4">Secreted protein</fullName>
    </recommendedName>
</protein>
<evidence type="ECO:0008006" key="4">
    <source>
        <dbReference type="Google" id="ProtNLM"/>
    </source>
</evidence>